<evidence type="ECO:0000256" key="5">
    <source>
        <dbReference type="ARBA" id="ARBA00022516"/>
    </source>
</evidence>
<comment type="pathway">
    <text evidence="2">Lipid metabolism.</text>
</comment>
<evidence type="ECO:0000256" key="1">
    <source>
        <dbReference type="ARBA" id="ARBA00004771"/>
    </source>
</evidence>
<evidence type="ECO:0000256" key="3">
    <source>
        <dbReference type="ARBA" id="ARBA00009587"/>
    </source>
</evidence>
<dbReference type="AlphaFoldDB" id="A0A1G8H4Q3"/>
<evidence type="ECO:0000313" key="16">
    <source>
        <dbReference type="Proteomes" id="UP000183263"/>
    </source>
</evidence>
<evidence type="ECO:0000259" key="14">
    <source>
        <dbReference type="Pfam" id="PF06974"/>
    </source>
</evidence>
<evidence type="ECO:0000256" key="9">
    <source>
        <dbReference type="ARBA" id="ARBA00023315"/>
    </source>
</evidence>
<dbReference type="PANTHER" id="PTHR31650:SF1">
    <property type="entry name" value="WAX ESTER SYNTHASE_DIACYLGLYCEROL ACYLTRANSFERASE 4-RELATED"/>
    <property type="match status" value="1"/>
</dbReference>
<dbReference type="GO" id="GO:0001666">
    <property type="term" value="P:response to hypoxia"/>
    <property type="evidence" value="ECO:0007669"/>
    <property type="project" value="TreeGrafter"/>
</dbReference>
<comment type="similarity">
    <text evidence="3 11">Belongs to the long-chain O-acyltransferase family.</text>
</comment>
<dbReference type="InterPro" id="IPR014292">
    <property type="entry name" value="Acyl_transf_WS/DGAT"/>
</dbReference>
<keyword evidence="8 11" id="KW-0443">Lipid metabolism</keyword>
<organism evidence="15 16">
    <name type="scientific">Rhodococcus triatomae</name>
    <dbReference type="NCBI Taxonomy" id="300028"/>
    <lineage>
        <taxon>Bacteria</taxon>
        <taxon>Bacillati</taxon>
        <taxon>Actinomycetota</taxon>
        <taxon>Actinomycetes</taxon>
        <taxon>Mycobacteriales</taxon>
        <taxon>Nocardiaceae</taxon>
        <taxon>Rhodococcus</taxon>
    </lineage>
</organism>
<dbReference type="InterPro" id="IPR004255">
    <property type="entry name" value="O-acyltransferase_WSD1_N"/>
</dbReference>
<dbReference type="EC" id="2.3.1.20" evidence="4 11"/>
<proteinExistence type="inferred from homology"/>
<evidence type="ECO:0000256" key="10">
    <source>
        <dbReference type="ARBA" id="ARBA00048109"/>
    </source>
</evidence>
<feature type="domain" description="O-acyltransferase WSD1-like N-terminal" evidence="13">
    <location>
        <begin position="5"/>
        <end position="275"/>
    </location>
</feature>
<feature type="compositionally biased region" description="Polar residues" evidence="12">
    <location>
        <begin position="173"/>
        <end position="190"/>
    </location>
</feature>
<feature type="domain" description="O-acyltransferase WSD1 C-terminal" evidence="14">
    <location>
        <begin position="314"/>
        <end position="459"/>
    </location>
</feature>
<dbReference type="UniPathway" id="UPA00282"/>
<evidence type="ECO:0000256" key="8">
    <source>
        <dbReference type="ARBA" id="ARBA00023098"/>
    </source>
</evidence>
<keyword evidence="5 11" id="KW-0444">Lipid biosynthesis</keyword>
<gene>
    <name evidence="15" type="ORF">SAMN05444695_104315</name>
</gene>
<evidence type="ECO:0000256" key="2">
    <source>
        <dbReference type="ARBA" id="ARBA00005189"/>
    </source>
</evidence>
<dbReference type="InterPro" id="IPR045034">
    <property type="entry name" value="O-acyltransferase_WSD1-like"/>
</dbReference>
<evidence type="ECO:0000256" key="11">
    <source>
        <dbReference type="RuleBase" id="RU361241"/>
    </source>
</evidence>
<comment type="catalytic activity">
    <reaction evidence="10 11">
        <text>an acyl-CoA + a 1,2-diacyl-sn-glycerol = a triacyl-sn-glycerol + CoA</text>
        <dbReference type="Rhea" id="RHEA:10868"/>
        <dbReference type="ChEBI" id="CHEBI:17815"/>
        <dbReference type="ChEBI" id="CHEBI:57287"/>
        <dbReference type="ChEBI" id="CHEBI:58342"/>
        <dbReference type="ChEBI" id="CHEBI:64615"/>
        <dbReference type="EC" id="2.3.1.20"/>
    </reaction>
</comment>
<dbReference type="GO" id="GO:0004144">
    <property type="term" value="F:diacylglycerol O-acyltransferase activity"/>
    <property type="evidence" value="ECO:0007669"/>
    <property type="project" value="UniProtKB-EC"/>
</dbReference>
<evidence type="ECO:0000256" key="7">
    <source>
        <dbReference type="ARBA" id="ARBA00022798"/>
    </source>
</evidence>
<dbReference type="OrthoDB" id="9810950at2"/>
<comment type="pathway">
    <text evidence="1 11">Glycerolipid metabolism; triacylglycerol biosynthesis.</text>
</comment>
<name>A0A1G8H4Q3_9NOCA</name>
<dbReference type="GO" id="GO:0019432">
    <property type="term" value="P:triglyceride biosynthetic process"/>
    <property type="evidence" value="ECO:0007669"/>
    <property type="project" value="UniProtKB-UniPathway"/>
</dbReference>
<dbReference type="InterPro" id="IPR009721">
    <property type="entry name" value="O-acyltransferase_WSD1_C"/>
</dbReference>
<keyword evidence="6 11" id="KW-0808">Transferase</keyword>
<sequence length="466" mass="49702">MLLPMSPLDSMFLIGESREHPMHVGGVQVFQPPEGATARDYRLLLADALAGDRIVAPKLAKRPVRGLSTLGQWAWKEDTEIDLGYHVRRHALPEPGGDAELLQLCSHLHGALLDRTRPMWEMHLIEGMADGRFAVYVKVHHSVTDGVSAMKMLRSALSEDADERDMPAPWQLGRSTRPQPAPLETSTPAALSSIPGSAVRMARSAVGEFAGMMPSLGTTVSRAVRGQGGPMSISAPQTVFNVPISGARQFAASSWPLERLRLVAKLSRCTINDVVLAMSGGALRSYLDERGALPDSPLVSMVPVSLHDQMDTTGNGIGVLMCSLATNVADPADRLAAVASCMREGKEALRSMSPTQILAMSALGASPVGVSMLLGHNTLVRPPFNVIISNVAGPKAPMFWNGARLDALHPVSIPVNGQALNITCTSNDDALSFGITGCRRAVPNLESIPARIGHELRLLEQAVGIS</sequence>
<dbReference type="RefSeq" id="WP_072737009.1">
    <property type="nucleotide sequence ID" value="NZ_CP048813.1"/>
</dbReference>
<dbReference type="GO" id="GO:0006071">
    <property type="term" value="P:glycerol metabolic process"/>
    <property type="evidence" value="ECO:0007669"/>
    <property type="project" value="UniProtKB-KW"/>
</dbReference>
<evidence type="ECO:0000256" key="12">
    <source>
        <dbReference type="SAM" id="MobiDB-lite"/>
    </source>
</evidence>
<evidence type="ECO:0000256" key="4">
    <source>
        <dbReference type="ARBA" id="ARBA00013244"/>
    </source>
</evidence>
<protein>
    <recommendedName>
        <fullName evidence="4 11">Diacylglycerol O-acyltransferase</fullName>
        <ecNumber evidence="4 11">2.3.1.20</ecNumber>
    </recommendedName>
</protein>
<keyword evidence="16" id="KW-1185">Reference proteome</keyword>
<evidence type="ECO:0000256" key="6">
    <source>
        <dbReference type="ARBA" id="ARBA00022679"/>
    </source>
</evidence>
<evidence type="ECO:0000259" key="13">
    <source>
        <dbReference type="Pfam" id="PF03007"/>
    </source>
</evidence>
<evidence type="ECO:0000313" key="15">
    <source>
        <dbReference type="EMBL" id="SDI01628.1"/>
    </source>
</evidence>
<dbReference type="PANTHER" id="PTHR31650">
    <property type="entry name" value="O-ACYLTRANSFERASE (WSD1-LIKE) FAMILY PROTEIN"/>
    <property type="match status" value="1"/>
</dbReference>
<dbReference type="SUPFAM" id="SSF52777">
    <property type="entry name" value="CoA-dependent acyltransferases"/>
    <property type="match status" value="1"/>
</dbReference>
<feature type="region of interest" description="Disordered" evidence="12">
    <location>
        <begin position="159"/>
        <end position="191"/>
    </location>
</feature>
<reference evidence="15 16" key="1">
    <citation type="submission" date="2016-10" db="EMBL/GenBank/DDBJ databases">
        <authorList>
            <person name="de Groot N.N."/>
        </authorList>
    </citation>
    <scope>NUCLEOTIDE SEQUENCE [LARGE SCALE GENOMIC DNA]</scope>
    <source>
        <strain evidence="15 16">DSM 44892</strain>
    </source>
</reference>
<dbReference type="GO" id="GO:0051701">
    <property type="term" value="P:biological process involved in interaction with host"/>
    <property type="evidence" value="ECO:0007669"/>
    <property type="project" value="TreeGrafter"/>
</dbReference>
<keyword evidence="9 11" id="KW-0012">Acyltransferase</keyword>
<dbReference type="GO" id="GO:0071731">
    <property type="term" value="P:response to nitric oxide"/>
    <property type="evidence" value="ECO:0007669"/>
    <property type="project" value="TreeGrafter"/>
</dbReference>
<accession>A0A1G8H4Q3</accession>
<dbReference type="Proteomes" id="UP000183263">
    <property type="component" value="Unassembled WGS sequence"/>
</dbReference>
<keyword evidence="7 11" id="KW-0319">Glycerol metabolism</keyword>
<dbReference type="Pfam" id="PF03007">
    <property type="entry name" value="WS_DGAT_cat"/>
    <property type="match status" value="1"/>
</dbReference>
<dbReference type="EMBL" id="FNDN01000004">
    <property type="protein sequence ID" value="SDI01628.1"/>
    <property type="molecule type" value="Genomic_DNA"/>
</dbReference>
<dbReference type="Pfam" id="PF06974">
    <property type="entry name" value="WS_DGAT_C"/>
    <property type="match status" value="1"/>
</dbReference>
<dbReference type="GO" id="GO:0005886">
    <property type="term" value="C:plasma membrane"/>
    <property type="evidence" value="ECO:0007669"/>
    <property type="project" value="TreeGrafter"/>
</dbReference>
<dbReference type="NCBIfam" id="TIGR02946">
    <property type="entry name" value="acyl_WS_DGAT"/>
    <property type="match status" value="1"/>
</dbReference>